<organism evidence="3 4">
    <name type="scientific">Macrostomum lignano</name>
    <dbReference type="NCBI Taxonomy" id="282301"/>
    <lineage>
        <taxon>Eukaryota</taxon>
        <taxon>Metazoa</taxon>
        <taxon>Spiralia</taxon>
        <taxon>Lophotrochozoa</taxon>
        <taxon>Platyhelminthes</taxon>
        <taxon>Rhabditophora</taxon>
        <taxon>Macrostomorpha</taxon>
        <taxon>Macrostomida</taxon>
        <taxon>Macrostomidae</taxon>
        <taxon>Macrostomum</taxon>
    </lineage>
</organism>
<evidence type="ECO:0000256" key="2">
    <source>
        <dbReference type="SAM" id="SignalP"/>
    </source>
</evidence>
<dbReference type="GO" id="GO:0006629">
    <property type="term" value="P:lipid metabolic process"/>
    <property type="evidence" value="ECO:0007669"/>
    <property type="project" value="InterPro"/>
</dbReference>
<feature type="chain" id="PRO_5012317278" evidence="2">
    <location>
        <begin position="16"/>
        <end position="244"/>
    </location>
</feature>
<feature type="compositionally biased region" description="Polar residues" evidence="1">
    <location>
        <begin position="60"/>
        <end position="75"/>
    </location>
</feature>
<dbReference type="WBParaSite" id="maker-unitig_33330-snap-gene-0.1-mRNA-1">
    <property type="protein sequence ID" value="maker-unitig_33330-snap-gene-0.1-mRNA-1"/>
    <property type="gene ID" value="maker-unitig_33330-snap-gene-0.1"/>
</dbReference>
<dbReference type="SUPFAM" id="SSF51695">
    <property type="entry name" value="PLC-like phosphodiesterases"/>
    <property type="match status" value="1"/>
</dbReference>
<keyword evidence="2" id="KW-0732">Signal</keyword>
<dbReference type="GO" id="GO:0008081">
    <property type="term" value="F:phosphoric diester hydrolase activity"/>
    <property type="evidence" value="ECO:0007669"/>
    <property type="project" value="InterPro"/>
</dbReference>
<name>A0A1I8FFX4_9PLAT</name>
<dbReference type="AlphaFoldDB" id="A0A1I8FFX4"/>
<feature type="region of interest" description="Disordered" evidence="1">
    <location>
        <begin position="60"/>
        <end position="87"/>
    </location>
</feature>
<feature type="signal peptide" evidence="2">
    <location>
        <begin position="1"/>
        <end position="15"/>
    </location>
</feature>
<proteinExistence type="predicted"/>
<protein>
    <submittedName>
        <fullName evidence="4">GP-PDE domain-containing protein</fullName>
    </submittedName>
</protein>
<evidence type="ECO:0000313" key="3">
    <source>
        <dbReference type="Proteomes" id="UP000095280"/>
    </source>
</evidence>
<dbReference type="Gene3D" id="3.20.20.190">
    <property type="entry name" value="Phosphatidylinositol (PI) phosphodiesterase"/>
    <property type="match status" value="1"/>
</dbReference>
<dbReference type="InterPro" id="IPR017946">
    <property type="entry name" value="PLC-like_Pdiesterase_TIM-brl"/>
</dbReference>
<evidence type="ECO:0000313" key="4">
    <source>
        <dbReference type="WBParaSite" id="maker-unitig_33330-snap-gene-0.1-mRNA-1"/>
    </source>
</evidence>
<feature type="compositionally biased region" description="Basic and acidic residues" evidence="1">
    <location>
        <begin position="78"/>
        <end position="87"/>
    </location>
</feature>
<dbReference type="Proteomes" id="UP000095280">
    <property type="component" value="Unplaced"/>
</dbReference>
<reference evidence="4" key="1">
    <citation type="submission" date="2016-11" db="UniProtKB">
        <authorList>
            <consortium name="WormBaseParasite"/>
        </authorList>
    </citation>
    <scope>IDENTIFICATION</scope>
</reference>
<keyword evidence="3" id="KW-1185">Reference proteome</keyword>
<evidence type="ECO:0000256" key="1">
    <source>
        <dbReference type="SAM" id="MobiDB-lite"/>
    </source>
</evidence>
<accession>A0A1I8FFX4</accession>
<sequence>LLALLLALLSFSSEAGRRPWVIAHRGSSGDYPGLTMLAFSQSCGEGADMLEVGHRCHPRTNQLRTAKSRLPSPSRSDPAVKRLDSRDSPIQRAGSVAIMRGPDIIHAADIRAAVRWPSSSVSYQTCRSTSFEESAWHQRRESSLSGDATFESWTAIGDSTRGDGGAGRSRRTQLAPEIHSLQVPRDRTDATTWCSGLSRRREFQGPGCGPSAANEDRYIAWDASARTAGPRLTFFAHRKPKSTA</sequence>